<evidence type="ECO:0000313" key="2">
    <source>
        <dbReference type="EMBL" id="OMJ24276.1"/>
    </source>
</evidence>
<dbReference type="Proteomes" id="UP000187283">
    <property type="component" value="Unassembled WGS sequence"/>
</dbReference>
<protein>
    <submittedName>
        <fullName evidence="2">Uncharacterized protein</fullName>
    </submittedName>
</protein>
<dbReference type="OrthoDB" id="5646098at2759"/>
<feature type="region of interest" description="Disordered" evidence="1">
    <location>
        <begin position="1087"/>
        <end position="1106"/>
    </location>
</feature>
<proteinExistence type="predicted"/>
<comment type="caution">
    <text evidence="2">The sequence shown here is derived from an EMBL/GenBank/DDBJ whole genome shotgun (WGS) entry which is preliminary data.</text>
</comment>
<reference evidence="2 3" key="1">
    <citation type="submission" date="2017-01" db="EMBL/GenBank/DDBJ databases">
        <authorList>
            <person name="Mah S.A."/>
            <person name="Swanson W.J."/>
            <person name="Moy G.W."/>
            <person name="Vacquier V.D."/>
        </authorList>
    </citation>
    <scope>NUCLEOTIDE SEQUENCE [LARGE SCALE GENOMIC DNA]</scope>
    <source>
        <strain evidence="2 3">GSMNP</strain>
    </source>
</reference>
<evidence type="ECO:0000256" key="1">
    <source>
        <dbReference type="SAM" id="MobiDB-lite"/>
    </source>
</evidence>
<name>A0A1R1YC90_9FUNG</name>
<evidence type="ECO:0000313" key="3">
    <source>
        <dbReference type="Proteomes" id="UP000187283"/>
    </source>
</evidence>
<sequence>MQGQQTVQVHSFLKAPKPEQVKNTIILPNNETNSTSNENSTLYRDISTPNLSNKKVLILPRGKTEISRLDEPGISNIKCSNINHEFYTQGNKVSDISNYKITTTDDSRSPLLQTKSINAKKILLNEPEVFNREKKSGVSISHLDSGGAKKYIEIKPDLENINFIRQDVNEINSKAYPNENSKIKPPASENNLKDIKPKFEHLEPASATFISEKTHLKPPVISTTSTNLAAKENAPTCAIASSPDPVARHQQNIETTPKNCAKNKLIGTGSVSKTLVERPILSNFGIDSLDEQLMSQLTSVSNQLLSIKAGRSAFGSIKPKAAKNLALGADNSSYESLIGDDDLLNIRKYSRSFDTSDRYENAIDNTTITHLPKMSRSFGPLSSSSKQDLGINPDTRKDSELVYYPNSYFSYKEKINPLNEFVDFNSYRNINQKVNKSYKNPRFYHKSYSYNEARDDGGHVSSKKYQPEMFGISGWKRSTYERTIRNNNKPSYCNYTELLVHDSNARNLKQGKIGRRASLENRDIYTETIITENKKPDLNPLYILPQSIATKKANLISNDHTNHESYKLFNNGTDLSISTGQSAKPEELQNIRMSGIYEANQINNKEVRLTRHNVGRVDNRVAEDDGETTETDREIIEFLSIRAKKRKANTPISSARDGLAVRKNALLKYKLEKGILTTTGNQFEKIGETNETLSRKFKSVDEYKEFMAESVFNNSKNRTNSSIHTKIGTRVSKNSHDKMNFDAKRMIDVTEENVLNSDTSSNNDNSENNSAGIKSGKHSGGKRSKSLGYITNAKYMVHRSLMLRRPLAFKKRKSRRNEISDLVCNSSVHVPNSKKNSRINVCSKEERVEHGPLIDSRSHSSREDSECGDGYVSVISKSEYGKMKRYRQKYCSQGKKKNYPAINDLIESYSKSAEPVGFQCDDGSHQVSHPGLTKSDYVATSAYRTMNSGTETETDHDIFSRKNRAEMKLQSSERRLYGKQANTYLNQQFIYKAGYKDQPSGDQLPKHRNHLDYPKSAGAVLDFGKGMERSRRSSMNYVMEDEAMTETESEGEFLKKYSYHKFLVKLVSAPNYGYNVGTGISNYSSVAGGCSSSSSSSSNSSSSSGISLQKIVGTTGSTDNITTELDSKNEIKKDYEIGIDADPKESPEHSHQQLIDDNQGVYQKPEIESRYILSNKSSIAPPQGAGFVFGGKSSSGYGSGVGKRKRIVFPIHEDKRIAGRYLKTKKYYLNGNNKVVYSPKLFEEYKLDLVTEARRRAHNDGSGSACRFNFASDRIGYCSNLRYTNASCDGFIGFGNGGRSAYGRHEIGRLSVGAKGADSLG</sequence>
<organism evidence="2 3">
    <name type="scientific">Smittium culicis</name>
    <dbReference type="NCBI Taxonomy" id="133412"/>
    <lineage>
        <taxon>Eukaryota</taxon>
        <taxon>Fungi</taxon>
        <taxon>Fungi incertae sedis</taxon>
        <taxon>Zoopagomycota</taxon>
        <taxon>Kickxellomycotina</taxon>
        <taxon>Harpellomycetes</taxon>
        <taxon>Harpellales</taxon>
        <taxon>Legeriomycetaceae</taxon>
        <taxon>Smittium</taxon>
    </lineage>
</organism>
<dbReference type="EMBL" id="LSSN01000375">
    <property type="protein sequence ID" value="OMJ24276.1"/>
    <property type="molecule type" value="Genomic_DNA"/>
</dbReference>
<feature type="compositionally biased region" description="Basic residues" evidence="1">
    <location>
        <begin position="775"/>
        <end position="785"/>
    </location>
</feature>
<gene>
    <name evidence="2" type="ORF">AYI70_g1697</name>
</gene>
<feature type="compositionally biased region" description="Low complexity" evidence="1">
    <location>
        <begin position="756"/>
        <end position="774"/>
    </location>
</feature>
<keyword evidence="3" id="KW-1185">Reference proteome</keyword>
<feature type="region of interest" description="Disordered" evidence="1">
    <location>
        <begin position="754"/>
        <end position="785"/>
    </location>
</feature>
<accession>A0A1R1YC90</accession>